<dbReference type="Proteomes" id="UP000499080">
    <property type="component" value="Unassembled WGS sequence"/>
</dbReference>
<evidence type="ECO:0000256" key="1">
    <source>
        <dbReference type="ARBA" id="ARBA00004141"/>
    </source>
</evidence>
<sequence>MDSRKVGGSIGVSNTEETVTESREVSIANEESAIEKTSRRRAIEKTFVWKTFKSILFLICLIFLTIQSVEFFDIYYKYPTTIVKETTVAKDFKLPAITLCFLNTFCYSITLLVSSVRLQGLDSNIIITTSQTPQSYRALFQSQTTNRMLTQRNSPSQDTPGPE</sequence>
<protein>
    <submittedName>
        <fullName evidence="14">Uncharacterized protein</fullName>
    </submittedName>
</protein>
<dbReference type="AlphaFoldDB" id="A0A4Y2HN18"/>
<reference evidence="14 15" key="1">
    <citation type="journal article" date="2019" name="Sci. Rep.">
        <title>Orb-weaving spider Araneus ventricosus genome elucidates the spidroin gene catalogue.</title>
        <authorList>
            <person name="Kono N."/>
            <person name="Nakamura H."/>
            <person name="Ohtoshi R."/>
            <person name="Moran D.A.P."/>
            <person name="Shinohara A."/>
            <person name="Yoshida Y."/>
            <person name="Fujiwara M."/>
            <person name="Mori M."/>
            <person name="Tomita M."/>
            <person name="Arakawa K."/>
        </authorList>
    </citation>
    <scope>NUCLEOTIDE SEQUENCE [LARGE SCALE GENOMIC DNA]</scope>
</reference>
<feature type="transmembrane region" description="Helical" evidence="13">
    <location>
        <begin position="96"/>
        <end position="116"/>
    </location>
</feature>
<evidence type="ECO:0000256" key="5">
    <source>
        <dbReference type="ARBA" id="ARBA00022692"/>
    </source>
</evidence>
<keyword evidence="15" id="KW-1185">Reference proteome</keyword>
<organism evidence="14 15">
    <name type="scientific">Araneus ventricosus</name>
    <name type="common">Orbweaver spider</name>
    <name type="synonym">Epeira ventricosa</name>
    <dbReference type="NCBI Taxonomy" id="182803"/>
    <lineage>
        <taxon>Eukaryota</taxon>
        <taxon>Metazoa</taxon>
        <taxon>Ecdysozoa</taxon>
        <taxon>Arthropoda</taxon>
        <taxon>Chelicerata</taxon>
        <taxon>Arachnida</taxon>
        <taxon>Araneae</taxon>
        <taxon>Araneomorphae</taxon>
        <taxon>Entelegynae</taxon>
        <taxon>Araneoidea</taxon>
        <taxon>Araneidae</taxon>
        <taxon>Araneus</taxon>
    </lineage>
</organism>
<keyword evidence="7" id="KW-0915">Sodium</keyword>
<dbReference type="GO" id="GO:0016020">
    <property type="term" value="C:membrane"/>
    <property type="evidence" value="ECO:0007669"/>
    <property type="project" value="UniProtKB-SubCell"/>
</dbReference>
<dbReference type="Pfam" id="PF00858">
    <property type="entry name" value="ASC"/>
    <property type="match status" value="1"/>
</dbReference>
<keyword evidence="10 12" id="KW-0739">Sodium transport</keyword>
<proteinExistence type="inferred from homology"/>
<keyword evidence="6 13" id="KW-1133">Transmembrane helix</keyword>
<evidence type="ECO:0000256" key="2">
    <source>
        <dbReference type="ARBA" id="ARBA00007193"/>
    </source>
</evidence>
<accession>A0A4Y2HN18</accession>
<evidence type="ECO:0000256" key="12">
    <source>
        <dbReference type="RuleBase" id="RU000679"/>
    </source>
</evidence>
<evidence type="ECO:0000256" key="7">
    <source>
        <dbReference type="ARBA" id="ARBA00023053"/>
    </source>
</evidence>
<evidence type="ECO:0000256" key="6">
    <source>
        <dbReference type="ARBA" id="ARBA00022989"/>
    </source>
</evidence>
<keyword evidence="9 13" id="KW-0472">Membrane</keyword>
<name>A0A4Y2HN18_ARAVE</name>
<dbReference type="OrthoDB" id="6470564at2759"/>
<keyword evidence="5 12" id="KW-0812">Transmembrane</keyword>
<evidence type="ECO:0000256" key="3">
    <source>
        <dbReference type="ARBA" id="ARBA00022448"/>
    </source>
</evidence>
<feature type="transmembrane region" description="Helical" evidence="13">
    <location>
        <begin position="55"/>
        <end position="76"/>
    </location>
</feature>
<comment type="caution">
    <text evidence="14">The sequence shown here is derived from an EMBL/GenBank/DDBJ whole genome shotgun (WGS) entry which is preliminary data.</text>
</comment>
<dbReference type="EMBL" id="BGPR01002044">
    <property type="protein sequence ID" value="GBM66767.1"/>
    <property type="molecule type" value="Genomic_DNA"/>
</dbReference>
<keyword evidence="3 12" id="KW-0813">Transport</keyword>
<evidence type="ECO:0000313" key="15">
    <source>
        <dbReference type="Proteomes" id="UP000499080"/>
    </source>
</evidence>
<evidence type="ECO:0000313" key="14">
    <source>
        <dbReference type="EMBL" id="GBM66767.1"/>
    </source>
</evidence>
<evidence type="ECO:0000256" key="10">
    <source>
        <dbReference type="ARBA" id="ARBA00023201"/>
    </source>
</evidence>
<gene>
    <name evidence="14" type="ORF">AVEN_74313_1</name>
</gene>
<evidence type="ECO:0000256" key="13">
    <source>
        <dbReference type="SAM" id="Phobius"/>
    </source>
</evidence>
<dbReference type="InterPro" id="IPR001873">
    <property type="entry name" value="ENaC"/>
</dbReference>
<evidence type="ECO:0000256" key="4">
    <source>
        <dbReference type="ARBA" id="ARBA00022461"/>
    </source>
</evidence>
<evidence type="ECO:0000256" key="8">
    <source>
        <dbReference type="ARBA" id="ARBA00023065"/>
    </source>
</evidence>
<comment type="subcellular location">
    <subcellularLocation>
        <location evidence="1">Membrane</location>
        <topology evidence="1">Multi-pass membrane protein</topology>
    </subcellularLocation>
</comment>
<dbReference type="GO" id="GO:0005272">
    <property type="term" value="F:sodium channel activity"/>
    <property type="evidence" value="ECO:0007669"/>
    <property type="project" value="UniProtKB-KW"/>
</dbReference>
<comment type="similarity">
    <text evidence="2 12">Belongs to the amiloride-sensitive sodium channel (TC 1.A.6) family.</text>
</comment>
<evidence type="ECO:0000256" key="9">
    <source>
        <dbReference type="ARBA" id="ARBA00023136"/>
    </source>
</evidence>
<keyword evidence="8 12" id="KW-0406">Ion transport</keyword>
<keyword evidence="4 12" id="KW-0894">Sodium channel</keyword>
<evidence type="ECO:0000256" key="11">
    <source>
        <dbReference type="ARBA" id="ARBA00023303"/>
    </source>
</evidence>
<keyword evidence="11 12" id="KW-0407">Ion channel</keyword>